<dbReference type="Gene3D" id="1.10.630.10">
    <property type="entry name" value="Cytochrome P450"/>
    <property type="match status" value="1"/>
</dbReference>
<keyword evidence="2 7" id="KW-0349">Heme</keyword>
<keyword evidence="3 7" id="KW-0479">Metal-binding</keyword>
<keyword evidence="10" id="KW-1185">Reference proteome</keyword>
<keyword evidence="5 7" id="KW-0408">Iron</keyword>
<dbReference type="PROSITE" id="PS00086">
    <property type="entry name" value="CYTOCHROME_P450"/>
    <property type="match status" value="1"/>
</dbReference>
<evidence type="ECO:0000256" key="2">
    <source>
        <dbReference type="ARBA" id="ARBA00022617"/>
    </source>
</evidence>
<dbReference type="InterPro" id="IPR001128">
    <property type="entry name" value="Cyt_P450"/>
</dbReference>
<dbReference type="PANTHER" id="PTHR46696:SF1">
    <property type="entry name" value="CYTOCHROME P450 YJIB-RELATED"/>
    <property type="match status" value="1"/>
</dbReference>
<dbReference type="GO" id="GO:0005506">
    <property type="term" value="F:iron ion binding"/>
    <property type="evidence" value="ECO:0007669"/>
    <property type="project" value="InterPro"/>
</dbReference>
<keyword evidence="4 7" id="KW-0560">Oxidoreductase</keyword>
<comment type="similarity">
    <text evidence="1 7">Belongs to the cytochrome P450 family.</text>
</comment>
<gene>
    <name evidence="9" type="ORF">GCM10012280_41410</name>
</gene>
<dbReference type="FunFam" id="1.10.630.10:FF:000018">
    <property type="entry name" value="Cytochrome P450 monooxygenase"/>
    <property type="match status" value="1"/>
</dbReference>
<dbReference type="InterPro" id="IPR017972">
    <property type="entry name" value="Cyt_P450_CS"/>
</dbReference>
<evidence type="ECO:0000313" key="10">
    <source>
        <dbReference type="Proteomes" id="UP000641932"/>
    </source>
</evidence>
<keyword evidence="6 7" id="KW-0503">Monooxygenase</keyword>
<dbReference type="GO" id="GO:0016705">
    <property type="term" value="F:oxidoreductase activity, acting on paired donors, with incorporation or reduction of molecular oxygen"/>
    <property type="evidence" value="ECO:0007669"/>
    <property type="project" value="InterPro"/>
</dbReference>
<dbReference type="Pfam" id="PF00067">
    <property type="entry name" value="p450"/>
    <property type="match status" value="1"/>
</dbReference>
<evidence type="ECO:0000256" key="5">
    <source>
        <dbReference type="ARBA" id="ARBA00023004"/>
    </source>
</evidence>
<feature type="region of interest" description="Disordered" evidence="8">
    <location>
        <begin position="77"/>
        <end position="98"/>
    </location>
</feature>
<dbReference type="EMBL" id="BMMS01000017">
    <property type="protein sequence ID" value="GGO92069.1"/>
    <property type="molecule type" value="Genomic_DNA"/>
</dbReference>
<evidence type="ECO:0000256" key="1">
    <source>
        <dbReference type="ARBA" id="ARBA00010617"/>
    </source>
</evidence>
<dbReference type="InterPro" id="IPR036396">
    <property type="entry name" value="Cyt_P450_sf"/>
</dbReference>
<dbReference type="PRINTS" id="PR00385">
    <property type="entry name" value="P450"/>
</dbReference>
<evidence type="ECO:0000256" key="6">
    <source>
        <dbReference type="ARBA" id="ARBA00023033"/>
    </source>
</evidence>
<reference evidence="9" key="1">
    <citation type="journal article" date="2014" name="Int. J. Syst. Evol. Microbiol.">
        <title>Complete genome sequence of Corynebacterium casei LMG S-19264T (=DSM 44701T), isolated from a smear-ripened cheese.</title>
        <authorList>
            <consortium name="US DOE Joint Genome Institute (JGI-PGF)"/>
            <person name="Walter F."/>
            <person name="Albersmeier A."/>
            <person name="Kalinowski J."/>
            <person name="Ruckert C."/>
        </authorList>
    </citation>
    <scope>NUCLEOTIDE SEQUENCE</scope>
    <source>
        <strain evidence="9">CGMCC 4.7201</strain>
    </source>
</reference>
<dbReference type="AlphaFoldDB" id="A0A918E044"/>
<dbReference type="RefSeq" id="WP_189133225.1">
    <property type="nucleotide sequence ID" value="NZ_BMMS01000017.1"/>
</dbReference>
<evidence type="ECO:0000256" key="7">
    <source>
        <dbReference type="RuleBase" id="RU000461"/>
    </source>
</evidence>
<accession>A0A918E044</accession>
<evidence type="ECO:0000256" key="8">
    <source>
        <dbReference type="SAM" id="MobiDB-lite"/>
    </source>
</evidence>
<organism evidence="9 10">
    <name type="scientific">Wenjunlia tyrosinilytica</name>
    <dbReference type="NCBI Taxonomy" id="1544741"/>
    <lineage>
        <taxon>Bacteria</taxon>
        <taxon>Bacillati</taxon>
        <taxon>Actinomycetota</taxon>
        <taxon>Actinomycetes</taxon>
        <taxon>Kitasatosporales</taxon>
        <taxon>Streptomycetaceae</taxon>
        <taxon>Wenjunlia</taxon>
    </lineage>
</organism>
<dbReference type="GO" id="GO:0004497">
    <property type="term" value="F:monooxygenase activity"/>
    <property type="evidence" value="ECO:0007669"/>
    <property type="project" value="UniProtKB-KW"/>
</dbReference>
<evidence type="ECO:0000256" key="4">
    <source>
        <dbReference type="ARBA" id="ARBA00023002"/>
    </source>
</evidence>
<reference evidence="9" key="2">
    <citation type="submission" date="2020-09" db="EMBL/GenBank/DDBJ databases">
        <authorList>
            <person name="Sun Q."/>
            <person name="Zhou Y."/>
        </authorList>
    </citation>
    <scope>NUCLEOTIDE SEQUENCE</scope>
    <source>
        <strain evidence="9">CGMCC 4.7201</strain>
    </source>
</reference>
<dbReference type="PRINTS" id="PR00359">
    <property type="entry name" value="BP450"/>
</dbReference>
<name>A0A918E044_9ACTN</name>
<dbReference type="CDD" id="cd11030">
    <property type="entry name" value="CYP105-like"/>
    <property type="match status" value="1"/>
</dbReference>
<evidence type="ECO:0000313" key="9">
    <source>
        <dbReference type="EMBL" id="GGO92069.1"/>
    </source>
</evidence>
<comment type="caution">
    <text evidence="9">The sequence shown here is derived from an EMBL/GenBank/DDBJ whole genome shotgun (WGS) entry which is preliminary data.</text>
</comment>
<dbReference type="InterPro" id="IPR002397">
    <property type="entry name" value="Cyt_P450_B"/>
</dbReference>
<dbReference type="Proteomes" id="UP000641932">
    <property type="component" value="Unassembled WGS sequence"/>
</dbReference>
<evidence type="ECO:0000256" key="3">
    <source>
        <dbReference type="ARBA" id="ARBA00022723"/>
    </source>
</evidence>
<sequence>MTQTDSPVEAEALPDYPWIGHNRECPLDPPPLIGRLRADKPVAPVRMSQGMDAWLVTRYEDVKAVLADRRFSADRRRPNFPHVGPPRPVPPGNFVHIDPPDHTRLRRLVSRTFTVKTVESLRPRIQEFTEQLVERIADGPAPADLKEGLAHPLPVKVISELIGIPHADASFFTEATKVFMPTDTPIERAREKVMEVREYVDALAKRKKADPADDLMSRLALEREAHGECTHDELVGLSLVLMFGGYETTSNMIGLALLLLLVHPEQLARVREDPELVKPAVEEVMRYITVVHTGLPRLATEDVEIGGQLIRAGEGVIASLASANRDERAFACPEQFDIDRFDGQREAHHLGFGYGIHQCIGQMLARVQLRAAVETLLRRLPELRLAVPFEQVPFRHDMFLYGVHSLPVTW</sequence>
<protein>
    <submittedName>
        <fullName evidence="9">Cytochrome P450</fullName>
    </submittedName>
</protein>
<dbReference type="SUPFAM" id="SSF48264">
    <property type="entry name" value="Cytochrome P450"/>
    <property type="match status" value="1"/>
</dbReference>
<proteinExistence type="inferred from homology"/>
<dbReference type="PANTHER" id="PTHR46696">
    <property type="entry name" value="P450, PUTATIVE (EUROFUNG)-RELATED"/>
    <property type="match status" value="1"/>
</dbReference>
<dbReference type="GO" id="GO:0020037">
    <property type="term" value="F:heme binding"/>
    <property type="evidence" value="ECO:0007669"/>
    <property type="project" value="InterPro"/>
</dbReference>